<evidence type="ECO:0000256" key="1">
    <source>
        <dbReference type="SAM" id="MobiDB-lite"/>
    </source>
</evidence>
<dbReference type="Proteomes" id="UP000006671">
    <property type="component" value="Unassembled WGS sequence"/>
</dbReference>
<dbReference type="EMBL" id="GG738860">
    <property type="protein sequence ID" value="EFC46112.1"/>
    <property type="molecule type" value="Genomic_DNA"/>
</dbReference>
<feature type="compositionally biased region" description="Low complexity" evidence="1">
    <location>
        <begin position="139"/>
        <end position="149"/>
    </location>
</feature>
<dbReference type="RefSeq" id="XP_002678856.1">
    <property type="nucleotide sequence ID" value="XM_002678810.1"/>
</dbReference>
<dbReference type="KEGG" id="ngr:NAEGRDRAFT_65927"/>
<accession>D2VAP4</accession>
<sequence>MQQANLPLIKDEHFAKLTLKSNRCPVCHKKNVTCPHTKALSERTNLPSPLIASENARIYSHPIPTDRSAEFDEFIIQQLENFTRRVGNRDYSGAKDLYKKRLIDEFYNVVMVKAKKMNVISDANTNQGRGQPVNDQRRTSTSGTSYTSRIPLNPVNPNIRPDVTGPTSNGISKQHKTVTNSLIKKASPVKKPIEQSCQISLTNQGRRNLVKMTETDFASLQNLMIAMKRHLLLDENAKFTRIRIKNAYTDKLCSVYGSETLKPFREDFFGKVKCMEIKVEAE</sequence>
<evidence type="ECO:0000313" key="3">
    <source>
        <dbReference type="Proteomes" id="UP000006671"/>
    </source>
</evidence>
<reference evidence="2 3" key="1">
    <citation type="journal article" date="2010" name="Cell">
        <title>The genome of Naegleria gruberi illuminates early eukaryotic versatility.</title>
        <authorList>
            <person name="Fritz-Laylin L.K."/>
            <person name="Prochnik S.E."/>
            <person name="Ginger M.L."/>
            <person name="Dacks J.B."/>
            <person name="Carpenter M.L."/>
            <person name="Field M.C."/>
            <person name="Kuo A."/>
            <person name="Paredez A."/>
            <person name="Chapman J."/>
            <person name="Pham J."/>
            <person name="Shu S."/>
            <person name="Neupane R."/>
            <person name="Cipriano M."/>
            <person name="Mancuso J."/>
            <person name="Tu H."/>
            <person name="Salamov A."/>
            <person name="Lindquist E."/>
            <person name="Shapiro H."/>
            <person name="Lucas S."/>
            <person name="Grigoriev I.V."/>
            <person name="Cande W.Z."/>
            <person name="Fulton C."/>
            <person name="Rokhsar D.S."/>
            <person name="Dawson S.C."/>
        </authorList>
    </citation>
    <scope>NUCLEOTIDE SEQUENCE [LARGE SCALE GENOMIC DNA]</scope>
    <source>
        <strain evidence="2 3">NEG-M</strain>
    </source>
</reference>
<name>D2VAP4_NAEGR</name>
<dbReference type="AlphaFoldDB" id="D2VAP4"/>
<organism evidence="3">
    <name type="scientific">Naegleria gruberi</name>
    <name type="common">Amoeba</name>
    <dbReference type="NCBI Taxonomy" id="5762"/>
    <lineage>
        <taxon>Eukaryota</taxon>
        <taxon>Discoba</taxon>
        <taxon>Heterolobosea</taxon>
        <taxon>Tetramitia</taxon>
        <taxon>Eutetramitia</taxon>
        <taxon>Vahlkampfiidae</taxon>
        <taxon>Naegleria</taxon>
    </lineage>
</organism>
<keyword evidence="3" id="KW-1185">Reference proteome</keyword>
<protein>
    <submittedName>
        <fullName evidence="2">Predicted protein</fullName>
    </submittedName>
</protein>
<gene>
    <name evidence="2" type="ORF">NAEGRDRAFT_65927</name>
</gene>
<evidence type="ECO:0000313" key="2">
    <source>
        <dbReference type="EMBL" id="EFC46112.1"/>
    </source>
</evidence>
<dbReference type="VEuPathDB" id="AmoebaDB:NAEGRDRAFT_65927"/>
<feature type="region of interest" description="Disordered" evidence="1">
    <location>
        <begin position="122"/>
        <end position="173"/>
    </location>
</feature>
<proteinExistence type="predicted"/>
<dbReference type="InParanoid" id="D2VAP4"/>
<dbReference type="GeneID" id="8859286"/>